<gene>
    <name evidence="5" type="ORF">EDD74_12824</name>
    <name evidence="4" type="ORF">FAEUMB_27110</name>
</gene>
<dbReference type="Proteomes" id="UP000702954">
    <property type="component" value="Unassembled WGS sequence"/>
</dbReference>
<reference evidence="5 6" key="2">
    <citation type="submission" date="2019-03" db="EMBL/GenBank/DDBJ databases">
        <title>Genomic Encyclopedia of Type Strains, Phase IV (KMG-IV): sequencing the most valuable type-strain genomes for metagenomic binning, comparative biology and taxonomic classification.</title>
        <authorList>
            <person name="Goeker M."/>
        </authorList>
    </citation>
    <scope>NUCLEOTIDE SEQUENCE [LARGE SCALE GENOMIC DNA]</scope>
    <source>
        <strain evidence="5 6">DSM 103426</strain>
    </source>
</reference>
<organism evidence="5 6">
    <name type="scientific">Faecalimonas umbilicata</name>
    <dbReference type="NCBI Taxonomy" id="1912855"/>
    <lineage>
        <taxon>Bacteria</taxon>
        <taxon>Bacillati</taxon>
        <taxon>Bacillota</taxon>
        <taxon>Clostridia</taxon>
        <taxon>Lachnospirales</taxon>
        <taxon>Lachnospiraceae</taxon>
        <taxon>Faecalimonas</taxon>
    </lineage>
</organism>
<dbReference type="EMBL" id="BHEO01000008">
    <property type="protein sequence ID" value="GBU06170.1"/>
    <property type="molecule type" value="Genomic_DNA"/>
</dbReference>
<feature type="domain" description="RND related beta-barrel" evidence="2">
    <location>
        <begin position="245"/>
        <end position="315"/>
    </location>
</feature>
<evidence type="ECO:0000256" key="1">
    <source>
        <dbReference type="SAM" id="Phobius"/>
    </source>
</evidence>
<protein>
    <recommendedName>
        <fullName evidence="8">Membrane fusion protein</fullName>
    </recommendedName>
</protein>
<evidence type="ECO:0000313" key="7">
    <source>
        <dbReference type="Proteomes" id="UP000702954"/>
    </source>
</evidence>
<keyword evidence="1" id="KW-0812">Transmembrane</keyword>
<proteinExistence type="predicted"/>
<comment type="caution">
    <text evidence="5">The sequence shown here is derived from an EMBL/GenBank/DDBJ whole genome shotgun (WGS) entry which is preliminary data.</text>
</comment>
<dbReference type="AlphaFoldDB" id="A0A4R3JD45"/>
<dbReference type="InterPro" id="IPR058729">
    <property type="entry name" value="Beta-barrel_RND-rel"/>
</dbReference>
<dbReference type="Pfam" id="PF26018">
    <property type="entry name" value="BSH_RND_rel"/>
    <property type="match status" value="1"/>
</dbReference>
<sequence>MAQQDKFIDLNAYKTKKKIPFNVGIIIFGIIFFYLIVTIILYLTSPHITSYEVREGSILNDYEYTGLAIREEMIVESEGDGYINYYTSEGSKVSAASNVYTLSNEKMEHTEASGDAAAVELSEGDLNQIVLKTQKFNETFQDEQFHNTYNLRTNIDSVMLGIQNQTRINELDSIIASGNSAGLRLCASPRDGIIIYSVDGLEGITKDTLTSDLLNKTDYQKTELLNNQKITAGSPAYKLVTSEKWSVAIEIDKEFSAELSEMNSVKVRFLKDDEYLWANVSVVSKDDHYYGILSFNNSMVRYAEERYLDLELILEDETGLKIPKTAKVEKEFFLVPEEYVTVGGNSKEAGVIRKKRNGSTEFVKATVYAQKDGKSYIASEELKKGDTLLCEDSNDTMALNEKGTLEGVYNINRGYAVFRQINILAESEEYYIVEENTSYGLTNYDRIALDGKGIKEDEVVFR</sequence>
<evidence type="ECO:0000259" key="2">
    <source>
        <dbReference type="Pfam" id="PF26011"/>
    </source>
</evidence>
<evidence type="ECO:0008006" key="8">
    <source>
        <dbReference type="Google" id="ProtNLM"/>
    </source>
</evidence>
<evidence type="ECO:0000259" key="3">
    <source>
        <dbReference type="Pfam" id="PF26018"/>
    </source>
</evidence>
<keyword evidence="1" id="KW-0472">Membrane</keyword>
<reference evidence="4 7" key="1">
    <citation type="journal article" date="2018" name="Int. J. Syst. Evol. Microbiol.">
        <title>Draft Genome Sequence of Faecalimonas umbilicata JCM 30896T, an Acetate-Producing Bacterium Isolated from Human Feces.</title>
        <authorList>
            <person name="Sakamoto M."/>
            <person name="Ikeyama N."/>
            <person name="Yuki M."/>
            <person name="Ohkuma M."/>
        </authorList>
    </citation>
    <scope>NUCLEOTIDE SEQUENCE [LARGE SCALE GENOMIC DNA]</scope>
    <source>
        <strain evidence="4 7">EGH7</strain>
    </source>
</reference>
<dbReference type="InterPro" id="IPR058709">
    <property type="entry name" value="BSH_RND-rel"/>
</dbReference>
<name>A0A4R3JD45_9FIRM</name>
<keyword evidence="1" id="KW-1133">Transmembrane helix</keyword>
<feature type="domain" description="RND related barrel-sandwich hybrid" evidence="3">
    <location>
        <begin position="73"/>
        <end position="240"/>
    </location>
</feature>
<accession>A0A4R3JD45</accession>
<dbReference type="RefSeq" id="WP_116442226.1">
    <property type="nucleotide sequence ID" value="NZ_BHEO01000008.1"/>
</dbReference>
<evidence type="ECO:0000313" key="6">
    <source>
        <dbReference type="Proteomes" id="UP000294613"/>
    </source>
</evidence>
<evidence type="ECO:0000313" key="5">
    <source>
        <dbReference type="EMBL" id="TCS63712.1"/>
    </source>
</evidence>
<dbReference type="Pfam" id="PF26011">
    <property type="entry name" value="Beta-barrel_RND_rel"/>
    <property type="match status" value="1"/>
</dbReference>
<feature type="transmembrane region" description="Helical" evidence="1">
    <location>
        <begin position="21"/>
        <end position="43"/>
    </location>
</feature>
<dbReference type="EMBL" id="SLZV01000028">
    <property type="protein sequence ID" value="TCS63712.1"/>
    <property type="molecule type" value="Genomic_DNA"/>
</dbReference>
<evidence type="ECO:0000313" key="4">
    <source>
        <dbReference type="EMBL" id="GBU06170.1"/>
    </source>
</evidence>
<dbReference type="Proteomes" id="UP000294613">
    <property type="component" value="Unassembled WGS sequence"/>
</dbReference>
<keyword evidence="7" id="KW-1185">Reference proteome</keyword>